<evidence type="ECO:0000256" key="1">
    <source>
        <dbReference type="SAM" id="Phobius"/>
    </source>
</evidence>
<evidence type="ECO:0000313" key="2">
    <source>
        <dbReference type="EMBL" id="PIR06106.1"/>
    </source>
</evidence>
<evidence type="ECO:0008006" key="4">
    <source>
        <dbReference type="Google" id="ProtNLM"/>
    </source>
</evidence>
<gene>
    <name evidence="2" type="ORF">COV54_03325</name>
</gene>
<organism evidence="2 3">
    <name type="scientific">Candidatus Jorgensenbacteria bacterium CG11_big_fil_rev_8_21_14_0_20_38_23</name>
    <dbReference type="NCBI Taxonomy" id="1974594"/>
    <lineage>
        <taxon>Bacteria</taxon>
        <taxon>Candidatus Joergenseniibacteriota</taxon>
    </lineage>
</organism>
<keyword evidence="1" id="KW-0472">Membrane</keyword>
<feature type="transmembrane region" description="Helical" evidence="1">
    <location>
        <begin position="12"/>
        <end position="34"/>
    </location>
</feature>
<keyword evidence="1" id="KW-1133">Transmembrane helix</keyword>
<protein>
    <recommendedName>
        <fullName evidence="4">Type 4 fimbrial biogenesis protein PilX N-terminal domain-containing protein</fullName>
    </recommendedName>
</protein>
<accession>A0A2H0NDF5</accession>
<name>A0A2H0NDF5_9BACT</name>
<keyword evidence="1" id="KW-0812">Transmembrane</keyword>
<evidence type="ECO:0000313" key="3">
    <source>
        <dbReference type="Proteomes" id="UP000228867"/>
    </source>
</evidence>
<proteinExistence type="predicted"/>
<dbReference type="AlphaFoldDB" id="A0A2H0NDF5"/>
<dbReference type="EMBL" id="PCWR01000067">
    <property type="protein sequence ID" value="PIR06106.1"/>
    <property type="molecule type" value="Genomic_DNA"/>
</dbReference>
<sequence>MKKNKKNNQGQLIIESSIALTILIIGFLAIVTLLTHSLAANQNSVNRLIAAHLAEEGIEVVKNIIDTNSAENRAWNEGLTTGEHEVAYNSNSLESYQGRFLYLNKNSGFYNYNPAGVRTTFTRTIEIFNISSDEIKVKATVTWTTRNLASTISVEDHFFNWRKP</sequence>
<reference evidence="2 3" key="1">
    <citation type="submission" date="2017-09" db="EMBL/GenBank/DDBJ databases">
        <title>Depth-based differentiation of microbial function through sediment-hosted aquifers and enrichment of novel symbionts in the deep terrestrial subsurface.</title>
        <authorList>
            <person name="Probst A.J."/>
            <person name="Ladd B."/>
            <person name="Jarett J.K."/>
            <person name="Geller-Mcgrath D.E."/>
            <person name="Sieber C.M."/>
            <person name="Emerson J.B."/>
            <person name="Anantharaman K."/>
            <person name="Thomas B.C."/>
            <person name="Malmstrom R."/>
            <person name="Stieglmeier M."/>
            <person name="Klingl A."/>
            <person name="Woyke T."/>
            <person name="Ryan C.M."/>
            <person name="Banfield J.F."/>
        </authorList>
    </citation>
    <scope>NUCLEOTIDE SEQUENCE [LARGE SCALE GENOMIC DNA]</scope>
    <source>
        <strain evidence="2">CG11_big_fil_rev_8_21_14_0_20_38_23</strain>
    </source>
</reference>
<comment type="caution">
    <text evidence="2">The sequence shown here is derived from an EMBL/GenBank/DDBJ whole genome shotgun (WGS) entry which is preliminary data.</text>
</comment>
<dbReference type="Proteomes" id="UP000228867">
    <property type="component" value="Unassembled WGS sequence"/>
</dbReference>